<dbReference type="PANTHER" id="PTHR16222:SF12">
    <property type="entry name" value="ADP-RIBOSYLGLYCOHYDROLASE-RELATED"/>
    <property type="match status" value="1"/>
</dbReference>
<dbReference type="InterPro" id="IPR036705">
    <property type="entry name" value="Ribosyl_crysJ1_sf"/>
</dbReference>
<evidence type="ECO:0000313" key="1">
    <source>
        <dbReference type="EMBL" id="MFD1221735.1"/>
    </source>
</evidence>
<sequence>MAPNYTALQRITACFKGIATGDAIGKQTESLQYEEIREWFPNGINGFEGEVGMVMPRYKGKHYDYRFGETTDDTEQTLAIAKVIVEGLPITHTAVGKQLMLCKKSNRLTLALGRFQEQGDPSRVTFEGNGCGAAMRVAPIGALYSSAKIQDLLSSVFEASIPTHGGRIAISGASAVAAAVSAAIDNKSPEEVLQHSVLAARNSEKYRPEGSEDPICIADLILQIFDDLASEKDTSLDRIKEKYMPWKTPYIVALAINFAVLTKSADKTILLASNLGGDTDSVASMGAGIAAAMFPETLNNSWYTSIEKVNGGELVALAPIIAALRT</sequence>
<dbReference type="InterPro" id="IPR050792">
    <property type="entry name" value="ADP-ribosylglycohydrolase"/>
</dbReference>
<reference evidence="2" key="1">
    <citation type="journal article" date="2019" name="Int. J. Syst. Evol. Microbiol.">
        <title>The Global Catalogue of Microorganisms (GCM) 10K type strain sequencing project: providing services to taxonomists for standard genome sequencing and annotation.</title>
        <authorList>
            <consortium name="The Broad Institute Genomics Platform"/>
            <consortium name="The Broad Institute Genome Sequencing Center for Infectious Disease"/>
            <person name="Wu L."/>
            <person name="Ma J."/>
        </authorList>
    </citation>
    <scope>NUCLEOTIDE SEQUENCE [LARGE SCALE GENOMIC DNA]</scope>
    <source>
        <strain evidence="2">CCUG 53270</strain>
    </source>
</reference>
<dbReference type="InterPro" id="IPR005502">
    <property type="entry name" value="Ribosyl_crysJ1"/>
</dbReference>
<dbReference type="SUPFAM" id="SSF101478">
    <property type="entry name" value="ADP-ribosylglycohydrolase"/>
    <property type="match status" value="1"/>
</dbReference>
<keyword evidence="2" id="KW-1185">Reference proteome</keyword>
<evidence type="ECO:0000313" key="2">
    <source>
        <dbReference type="Proteomes" id="UP001597180"/>
    </source>
</evidence>
<dbReference type="EMBL" id="JBHTLU010000019">
    <property type="protein sequence ID" value="MFD1221735.1"/>
    <property type="molecule type" value="Genomic_DNA"/>
</dbReference>
<dbReference type="RefSeq" id="WP_345585884.1">
    <property type="nucleotide sequence ID" value="NZ_BAABJG010000003.1"/>
</dbReference>
<comment type="caution">
    <text evidence="1">The sequence shown here is derived from an EMBL/GenBank/DDBJ whole genome shotgun (WGS) entry which is preliminary data.</text>
</comment>
<dbReference type="Gene3D" id="1.10.4080.10">
    <property type="entry name" value="ADP-ribosylation/Crystallin J1"/>
    <property type="match status" value="1"/>
</dbReference>
<gene>
    <name evidence="1" type="ORF">ACFQ4B_16580</name>
</gene>
<dbReference type="Proteomes" id="UP001597180">
    <property type="component" value="Unassembled WGS sequence"/>
</dbReference>
<organism evidence="1 2">
    <name type="scientific">Paenibacillus vulneris</name>
    <dbReference type="NCBI Taxonomy" id="1133364"/>
    <lineage>
        <taxon>Bacteria</taxon>
        <taxon>Bacillati</taxon>
        <taxon>Bacillota</taxon>
        <taxon>Bacilli</taxon>
        <taxon>Bacillales</taxon>
        <taxon>Paenibacillaceae</taxon>
        <taxon>Paenibacillus</taxon>
    </lineage>
</organism>
<accession>A0ABW3ULU2</accession>
<name>A0ABW3ULU2_9BACL</name>
<protein>
    <submittedName>
        <fullName evidence="1">ADP-ribosylglycohydrolase family protein</fullName>
    </submittedName>
</protein>
<proteinExistence type="predicted"/>
<dbReference type="PANTHER" id="PTHR16222">
    <property type="entry name" value="ADP-RIBOSYLGLYCOHYDROLASE"/>
    <property type="match status" value="1"/>
</dbReference>
<dbReference type="Pfam" id="PF03747">
    <property type="entry name" value="ADP_ribosyl_GH"/>
    <property type="match status" value="1"/>
</dbReference>